<gene>
    <name evidence="1" type="ORF">BN000_01630</name>
</gene>
<organism evidence="1 2">
    <name type="scientific">Neobacillus massiliamazoniensis</name>
    <dbReference type="NCBI Taxonomy" id="1499688"/>
    <lineage>
        <taxon>Bacteria</taxon>
        <taxon>Bacillati</taxon>
        <taxon>Bacillota</taxon>
        <taxon>Bacilli</taxon>
        <taxon>Bacillales</taxon>
        <taxon>Bacillaceae</taxon>
        <taxon>Neobacillus</taxon>
    </lineage>
</organism>
<protein>
    <submittedName>
        <fullName evidence="1">Uncharacterized protein</fullName>
    </submittedName>
</protein>
<keyword evidence="2" id="KW-1185">Reference proteome</keyword>
<dbReference type="EMBL" id="CVRB01000001">
    <property type="protein sequence ID" value="CRK81719.1"/>
    <property type="molecule type" value="Genomic_DNA"/>
</dbReference>
<dbReference type="Proteomes" id="UP000199087">
    <property type="component" value="Unassembled WGS sequence"/>
</dbReference>
<reference evidence="2" key="1">
    <citation type="submission" date="2015-05" db="EMBL/GenBank/DDBJ databases">
        <authorList>
            <person name="Urmite Genomes"/>
        </authorList>
    </citation>
    <scope>NUCLEOTIDE SEQUENCE [LARGE SCALE GENOMIC DNA]</scope>
    <source>
        <strain evidence="2">LF1</strain>
    </source>
</reference>
<name>A0A0U1NUI6_9BACI</name>
<proteinExistence type="predicted"/>
<evidence type="ECO:0000313" key="1">
    <source>
        <dbReference type="EMBL" id="CRK81719.1"/>
    </source>
</evidence>
<evidence type="ECO:0000313" key="2">
    <source>
        <dbReference type="Proteomes" id="UP000199087"/>
    </source>
</evidence>
<dbReference type="AlphaFoldDB" id="A0A0U1NUI6"/>
<sequence>MNTSLNNDWNFEVMEKLSNKLHQILKEAY</sequence>
<accession>A0A0U1NUI6</accession>
<dbReference type="STRING" id="1499688.BN000_01630"/>